<keyword evidence="3" id="KW-1185">Reference proteome</keyword>
<name>A0ABP7JAH7_9ACTN</name>
<dbReference type="EMBL" id="BAAAZR010000040">
    <property type="protein sequence ID" value="GAA3838426.1"/>
    <property type="molecule type" value="Genomic_DNA"/>
</dbReference>
<sequence>MSSRKALNGRSRAQGARGIARKSSPPIVVTGGDDFVIQVAVRHTGHLKGLFLDHVVRPRSAADVRASTVYGHIRRRFFLQKRRALRAPAMDESPVVATSPAGTSAVGECRVSGWQEVVTGAQLAAAHSSGSWVVIPAELFVREQIHSPQERDEEMTNSTISTRSAGTTWDSYSRAAGTTWDGYSRAAGTTWD</sequence>
<gene>
    <name evidence="2" type="ORF">GCM10022226_70920</name>
</gene>
<organism evidence="2 3">
    <name type="scientific">Sphaerisporangium flaviroseum</name>
    <dbReference type="NCBI Taxonomy" id="509199"/>
    <lineage>
        <taxon>Bacteria</taxon>
        <taxon>Bacillati</taxon>
        <taxon>Actinomycetota</taxon>
        <taxon>Actinomycetes</taxon>
        <taxon>Streptosporangiales</taxon>
        <taxon>Streptosporangiaceae</taxon>
        <taxon>Sphaerisporangium</taxon>
    </lineage>
</organism>
<dbReference type="Proteomes" id="UP001500888">
    <property type="component" value="Unassembled WGS sequence"/>
</dbReference>
<comment type="caution">
    <text evidence="2">The sequence shown here is derived from an EMBL/GenBank/DDBJ whole genome shotgun (WGS) entry which is preliminary data.</text>
</comment>
<proteinExistence type="predicted"/>
<evidence type="ECO:0000313" key="2">
    <source>
        <dbReference type="EMBL" id="GAA3838426.1"/>
    </source>
</evidence>
<accession>A0ABP7JAH7</accession>
<evidence type="ECO:0000256" key="1">
    <source>
        <dbReference type="SAM" id="MobiDB-lite"/>
    </source>
</evidence>
<evidence type="ECO:0000313" key="3">
    <source>
        <dbReference type="Proteomes" id="UP001500888"/>
    </source>
</evidence>
<reference evidence="3" key="1">
    <citation type="journal article" date="2019" name="Int. J. Syst. Evol. Microbiol.">
        <title>The Global Catalogue of Microorganisms (GCM) 10K type strain sequencing project: providing services to taxonomists for standard genome sequencing and annotation.</title>
        <authorList>
            <consortium name="The Broad Institute Genomics Platform"/>
            <consortium name="The Broad Institute Genome Sequencing Center for Infectious Disease"/>
            <person name="Wu L."/>
            <person name="Ma J."/>
        </authorList>
    </citation>
    <scope>NUCLEOTIDE SEQUENCE [LARGE SCALE GENOMIC DNA]</scope>
    <source>
        <strain evidence="3">JCM 16908</strain>
    </source>
</reference>
<feature type="region of interest" description="Disordered" evidence="1">
    <location>
        <begin position="1"/>
        <end position="24"/>
    </location>
</feature>
<protein>
    <submittedName>
        <fullName evidence="2">Uncharacterized protein</fullName>
    </submittedName>
</protein>